<dbReference type="EMBL" id="JASWJB010000338">
    <property type="protein sequence ID" value="KAK2591396.1"/>
    <property type="molecule type" value="Genomic_DNA"/>
</dbReference>
<evidence type="ECO:0000313" key="3">
    <source>
        <dbReference type="Proteomes" id="UP001251528"/>
    </source>
</evidence>
<feature type="transmembrane region" description="Helical" evidence="1">
    <location>
        <begin position="20"/>
        <end position="39"/>
    </location>
</feature>
<gene>
    <name evidence="2" type="ORF">QQS21_010902</name>
</gene>
<feature type="non-terminal residue" evidence="2">
    <location>
        <position position="56"/>
    </location>
</feature>
<keyword evidence="3" id="KW-1185">Reference proteome</keyword>
<dbReference type="Proteomes" id="UP001251528">
    <property type="component" value="Unassembled WGS sequence"/>
</dbReference>
<keyword evidence="1" id="KW-0472">Membrane</keyword>
<name>A0AAJ0CIK2_9HYPO</name>
<organism evidence="2 3">
    <name type="scientific">Conoideocrella luteorostrata</name>
    <dbReference type="NCBI Taxonomy" id="1105319"/>
    <lineage>
        <taxon>Eukaryota</taxon>
        <taxon>Fungi</taxon>
        <taxon>Dikarya</taxon>
        <taxon>Ascomycota</taxon>
        <taxon>Pezizomycotina</taxon>
        <taxon>Sordariomycetes</taxon>
        <taxon>Hypocreomycetidae</taxon>
        <taxon>Hypocreales</taxon>
        <taxon>Clavicipitaceae</taxon>
        <taxon>Conoideocrella</taxon>
    </lineage>
</organism>
<protein>
    <submittedName>
        <fullName evidence="2">Uncharacterized protein</fullName>
    </submittedName>
</protein>
<comment type="caution">
    <text evidence="2">The sequence shown here is derived from an EMBL/GenBank/DDBJ whole genome shotgun (WGS) entry which is preliminary data.</text>
</comment>
<evidence type="ECO:0000313" key="2">
    <source>
        <dbReference type="EMBL" id="KAK2591396.1"/>
    </source>
</evidence>
<evidence type="ECO:0000256" key="1">
    <source>
        <dbReference type="SAM" id="Phobius"/>
    </source>
</evidence>
<proteinExistence type="predicted"/>
<reference evidence="2" key="1">
    <citation type="submission" date="2023-06" db="EMBL/GenBank/DDBJ databases">
        <title>Conoideocrella luteorostrata (Hypocreales: Clavicipitaceae), a potential biocontrol fungus for elongate hemlock scale in United States Christmas tree production areas.</title>
        <authorList>
            <person name="Barrett H."/>
            <person name="Lovett B."/>
            <person name="Macias A.M."/>
            <person name="Stajich J.E."/>
            <person name="Kasson M.T."/>
        </authorList>
    </citation>
    <scope>NUCLEOTIDE SEQUENCE</scope>
    <source>
        <strain evidence="2">ARSEF 14590</strain>
    </source>
</reference>
<keyword evidence="1" id="KW-0812">Transmembrane</keyword>
<dbReference type="AlphaFoldDB" id="A0AAJ0CIK2"/>
<accession>A0AAJ0CIK2</accession>
<sequence length="56" mass="6035">MAHSGGSPSTRGFSMKLLASYAFDWIVLIVIVVVGGFLGRIEPNKRPFSLDDPNIG</sequence>
<keyword evidence="1" id="KW-1133">Transmembrane helix</keyword>